<dbReference type="Proteomes" id="UP001172159">
    <property type="component" value="Unassembled WGS sequence"/>
</dbReference>
<evidence type="ECO:0000256" key="2">
    <source>
        <dbReference type="SAM" id="MobiDB-lite"/>
    </source>
</evidence>
<feature type="domain" description="CID" evidence="3">
    <location>
        <begin position="1"/>
        <end position="133"/>
    </location>
</feature>
<sequence length="397" mass="43805">MAYTDDAVLSKLSALNETHESIATTAQWIMFHRRHATQTVKLWLGKLKDLPSPKRLNMIYLANEVTQQSKARHKDDFINAFAPVIAEATASAYRGASPDVQNKLRRVVDVWRDRSVFDRDTIHGLYERLGELDKSRPTNNGGTFGGSGFNSSGPPVPSEFMPLVTHYQALTRSAAPMKSALTNAQTEYEKLSDPATTQATALPLQAARLNGLLKNLANAEGAVAESMRTRREMIRSLERILAENQHTLQQEEKHMKLLSGRRTEIEQKKNQVEATILGGQVIKQEPGVTGDRTSTEPEPPQFEALTPPHQSDADDEPVKIEQNGNHSALALQQTPTFPVIAPGIEMLSSVAANYQAVPINGPNKKRKVAPSDDFPDLGNDGIDEDVQEMLRKESQSA</sequence>
<dbReference type="SMART" id="SM00582">
    <property type="entry name" value="RPR"/>
    <property type="match status" value="1"/>
</dbReference>
<dbReference type="EMBL" id="JAUKTV010000004">
    <property type="protein sequence ID" value="KAK0739671.1"/>
    <property type="molecule type" value="Genomic_DNA"/>
</dbReference>
<dbReference type="PANTHER" id="PTHR12460">
    <property type="entry name" value="CYCLIN-DEPENDENT KINASE INHIBITOR-RELATED PROTEIN"/>
    <property type="match status" value="1"/>
</dbReference>
<dbReference type="GO" id="GO:0099122">
    <property type="term" value="F:RNA polymerase II C-terminal domain binding"/>
    <property type="evidence" value="ECO:0007669"/>
    <property type="project" value="InterPro"/>
</dbReference>
<dbReference type="PROSITE" id="PS51391">
    <property type="entry name" value="CID"/>
    <property type="match status" value="1"/>
</dbReference>
<dbReference type="InterPro" id="IPR008942">
    <property type="entry name" value="ENTH_VHS"/>
</dbReference>
<feature type="region of interest" description="Disordered" evidence="2">
    <location>
        <begin position="358"/>
        <end position="382"/>
    </location>
</feature>
<organism evidence="4 5">
    <name type="scientific">Apiosordaria backusii</name>
    <dbReference type="NCBI Taxonomy" id="314023"/>
    <lineage>
        <taxon>Eukaryota</taxon>
        <taxon>Fungi</taxon>
        <taxon>Dikarya</taxon>
        <taxon>Ascomycota</taxon>
        <taxon>Pezizomycotina</taxon>
        <taxon>Sordariomycetes</taxon>
        <taxon>Sordariomycetidae</taxon>
        <taxon>Sordariales</taxon>
        <taxon>Lasiosphaeriaceae</taxon>
        <taxon>Apiosordaria</taxon>
    </lineage>
</organism>
<keyword evidence="1" id="KW-0175">Coiled coil</keyword>
<reference evidence="4" key="1">
    <citation type="submission" date="2023-06" db="EMBL/GenBank/DDBJ databases">
        <title>Genome-scale phylogeny and comparative genomics of the fungal order Sordariales.</title>
        <authorList>
            <consortium name="Lawrence Berkeley National Laboratory"/>
            <person name="Hensen N."/>
            <person name="Bonometti L."/>
            <person name="Westerberg I."/>
            <person name="Brannstrom I.O."/>
            <person name="Guillou S."/>
            <person name="Cros-Aarteil S."/>
            <person name="Calhoun S."/>
            <person name="Haridas S."/>
            <person name="Kuo A."/>
            <person name="Mondo S."/>
            <person name="Pangilinan J."/>
            <person name="Riley R."/>
            <person name="Labutti K."/>
            <person name="Andreopoulos B."/>
            <person name="Lipzen A."/>
            <person name="Chen C."/>
            <person name="Yanf M."/>
            <person name="Daum C."/>
            <person name="Ng V."/>
            <person name="Clum A."/>
            <person name="Steindorff A."/>
            <person name="Ohm R."/>
            <person name="Martin F."/>
            <person name="Silar P."/>
            <person name="Natvig D."/>
            <person name="Lalanne C."/>
            <person name="Gautier V."/>
            <person name="Ament-Velasquez S.L."/>
            <person name="Kruys A."/>
            <person name="Hutchinson M.I."/>
            <person name="Powell A.J."/>
            <person name="Barry K."/>
            <person name="Miller A.N."/>
            <person name="Grigoriev I.V."/>
            <person name="Debuchy R."/>
            <person name="Gladieux P."/>
            <person name="Thoren M.H."/>
            <person name="Johannesson H."/>
        </authorList>
    </citation>
    <scope>NUCLEOTIDE SEQUENCE</scope>
    <source>
        <strain evidence="4">CBS 540.89</strain>
    </source>
</reference>
<dbReference type="PANTHER" id="PTHR12460:SF0">
    <property type="entry name" value="CID DOMAIN-CONTAINING PROTEIN-RELATED"/>
    <property type="match status" value="1"/>
</dbReference>
<keyword evidence="5" id="KW-1185">Reference proteome</keyword>
<dbReference type="Pfam" id="PF04818">
    <property type="entry name" value="CID"/>
    <property type="match status" value="1"/>
</dbReference>
<dbReference type="SUPFAM" id="SSF48464">
    <property type="entry name" value="ENTH/VHS domain"/>
    <property type="match status" value="1"/>
</dbReference>
<evidence type="ECO:0000313" key="5">
    <source>
        <dbReference type="Proteomes" id="UP001172159"/>
    </source>
</evidence>
<accession>A0AA40EI86</accession>
<dbReference type="AlphaFoldDB" id="A0AA40EI86"/>
<gene>
    <name evidence="4" type="ORF">B0T21DRAFT_308616</name>
</gene>
<dbReference type="GO" id="GO:0031124">
    <property type="term" value="P:mRNA 3'-end processing"/>
    <property type="evidence" value="ECO:0007669"/>
    <property type="project" value="InterPro"/>
</dbReference>
<evidence type="ECO:0000313" key="4">
    <source>
        <dbReference type="EMBL" id="KAK0739671.1"/>
    </source>
</evidence>
<comment type="caution">
    <text evidence="4">The sequence shown here is derived from an EMBL/GenBank/DDBJ whole genome shotgun (WGS) entry which is preliminary data.</text>
</comment>
<dbReference type="InterPro" id="IPR006569">
    <property type="entry name" value="CID_dom"/>
</dbReference>
<dbReference type="InterPro" id="IPR047883">
    <property type="entry name" value="Rtt103-like_CID"/>
</dbReference>
<dbReference type="CDD" id="cd17003">
    <property type="entry name" value="CID_Rtt103"/>
    <property type="match status" value="1"/>
</dbReference>
<evidence type="ECO:0000256" key="1">
    <source>
        <dbReference type="SAM" id="Coils"/>
    </source>
</evidence>
<feature type="region of interest" description="Disordered" evidence="2">
    <location>
        <begin position="282"/>
        <end position="317"/>
    </location>
</feature>
<evidence type="ECO:0000259" key="3">
    <source>
        <dbReference type="PROSITE" id="PS51391"/>
    </source>
</evidence>
<dbReference type="FunFam" id="1.25.40.90:FF:000030">
    <property type="entry name" value="DUF618 domain protein"/>
    <property type="match status" value="1"/>
</dbReference>
<protein>
    <submittedName>
        <fullName evidence="4">RNA polymerase II-binding domain-containing protein</fullName>
    </submittedName>
</protein>
<dbReference type="Gene3D" id="1.25.40.90">
    <property type="match status" value="1"/>
</dbReference>
<proteinExistence type="predicted"/>
<name>A0AA40EI86_9PEZI</name>
<feature type="coiled-coil region" evidence="1">
    <location>
        <begin position="234"/>
        <end position="268"/>
    </location>
</feature>